<evidence type="ECO:0000256" key="1">
    <source>
        <dbReference type="ARBA" id="ARBA00022596"/>
    </source>
</evidence>
<dbReference type="PANTHER" id="PTHR36566:SF1">
    <property type="entry name" value="PYRIDINIUM-3,5-BISTHIOCARBOXYLIC ACID MONONUCLEOTIDE NICKEL INSERTION PROTEIN"/>
    <property type="match status" value="1"/>
</dbReference>
<protein>
    <submittedName>
        <fullName evidence="2">Uncharacterized conserved protein</fullName>
    </submittedName>
</protein>
<keyword evidence="1" id="KW-0533">Nickel</keyword>
<sequence length="146" mass="17030">MEDEQYIVETNIDDMNPELYDYIEEKLFEAGALDVYKTSIIMKKGRPAIKLSILTKVHNTSSIEEVVFKETTSIGIRKYKVNKTMLSRDFSKFRTKYGDVTVKTSYYGEKIIKSKPEYEDCKRIAKENNISINEVYNEINDKIRGC</sequence>
<dbReference type="AlphaFoldDB" id="A0A1T5M7F4"/>
<dbReference type="Pfam" id="PF01969">
    <property type="entry name" value="Ni_insertion"/>
    <property type="match status" value="1"/>
</dbReference>
<dbReference type="PANTHER" id="PTHR36566">
    <property type="entry name" value="NICKEL INSERTION PROTEIN-RELATED"/>
    <property type="match status" value="1"/>
</dbReference>
<name>A0A1T5M7F4_9FIRM</name>
<organism evidence="2 3">
    <name type="scientific">Maledivibacter halophilus</name>
    <dbReference type="NCBI Taxonomy" id="36842"/>
    <lineage>
        <taxon>Bacteria</taxon>
        <taxon>Bacillati</taxon>
        <taxon>Bacillota</taxon>
        <taxon>Clostridia</taxon>
        <taxon>Peptostreptococcales</taxon>
        <taxon>Caminicellaceae</taxon>
        <taxon>Maledivibacter</taxon>
    </lineage>
</organism>
<evidence type="ECO:0000313" key="2">
    <source>
        <dbReference type="EMBL" id="SKC84182.1"/>
    </source>
</evidence>
<dbReference type="Gene3D" id="3.10.20.300">
    <property type="entry name" value="mk0293 like domain"/>
    <property type="match status" value="1"/>
</dbReference>
<dbReference type="RefSeq" id="WP_330397422.1">
    <property type="nucleotide sequence ID" value="NZ_FUZT01000011.1"/>
</dbReference>
<gene>
    <name evidence="2" type="ORF">SAMN02194393_04027</name>
</gene>
<dbReference type="InterPro" id="IPR002822">
    <property type="entry name" value="Ni_insertion"/>
</dbReference>
<dbReference type="EMBL" id="FUZT01000011">
    <property type="protein sequence ID" value="SKC84182.1"/>
    <property type="molecule type" value="Genomic_DNA"/>
</dbReference>
<dbReference type="Proteomes" id="UP000190285">
    <property type="component" value="Unassembled WGS sequence"/>
</dbReference>
<keyword evidence="3" id="KW-1185">Reference proteome</keyword>
<evidence type="ECO:0000313" key="3">
    <source>
        <dbReference type="Proteomes" id="UP000190285"/>
    </source>
</evidence>
<proteinExistence type="predicted"/>
<dbReference type="Gene3D" id="3.30.70.1380">
    <property type="entry name" value="Transcriptional regulatory protein pf0864 domain like"/>
    <property type="match status" value="1"/>
</dbReference>
<accession>A0A1T5M7F4</accession>
<reference evidence="2 3" key="1">
    <citation type="submission" date="2017-02" db="EMBL/GenBank/DDBJ databases">
        <authorList>
            <person name="Peterson S.W."/>
        </authorList>
    </citation>
    <scope>NUCLEOTIDE SEQUENCE [LARGE SCALE GENOMIC DNA]</scope>
    <source>
        <strain evidence="2 3">M1</strain>
    </source>
</reference>
<dbReference type="STRING" id="36842.SAMN02194393_04027"/>